<keyword evidence="6 7" id="KW-0472">Membrane</keyword>
<evidence type="ECO:0000256" key="3">
    <source>
        <dbReference type="ARBA" id="ARBA00022475"/>
    </source>
</evidence>
<dbReference type="PaxDb" id="1123384-AJ81_09235"/>
<dbReference type="CDD" id="cd06261">
    <property type="entry name" value="TM_PBP2"/>
    <property type="match status" value="1"/>
</dbReference>
<dbReference type="PANTHER" id="PTHR30193:SF37">
    <property type="entry name" value="INNER MEMBRANE ABC TRANSPORTER PERMEASE PROTEIN YCJO"/>
    <property type="match status" value="1"/>
</dbReference>
<dbReference type="PATRIC" id="fig|1123384.7.peg.1858"/>
<dbReference type="GO" id="GO:0005886">
    <property type="term" value="C:plasma membrane"/>
    <property type="evidence" value="ECO:0007669"/>
    <property type="project" value="UniProtKB-SubCell"/>
</dbReference>
<gene>
    <name evidence="9" type="ORF">AJ81_09235</name>
</gene>
<keyword evidence="4 7" id="KW-0812">Transmembrane</keyword>
<feature type="transmembrane region" description="Helical" evidence="7">
    <location>
        <begin position="267"/>
        <end position="287"/>
    </location>
</feature>
<dbReference type="KEGG" id="phy:AJ81_09235"/>
<dbReference type="PROSITE" id="PS50928">
    <property type="entry name" value="ABC_TM1"/>
    <property type="match status" value="1"/>
</dbReference>
<feature type="transmembrane region" description="Helical" evidence="7">
    <location>
        <begin position="103"/>
        <end position="123"/>
    </location>
</feature>
<dbReference type="Proteomes" id="UP000077469">
    <property type="component" value="Chromosome"/>
</dbReference>
<evidence type="ECO:0000256" key="1">
    <source>
        <dbReference type="ARBA" id="ARBA00004651"/>
    </source>
</evidence>
<feature type="transmembrane region" description="Helical" evidence="7">
    <location>
        <begin position="156"/>
        <end position="178"/>
    </location>
</feature>
<dbReference type="InterPro" id="IPR051393">
    <property type="entry name" value="ABC_transporter_permease"/>
</dbReference>
<dbReference type="RefSeq" id="WP_051368764.1">
    <property type="nucleotide sequence ID" value="NC_022795.1"/>
</dbReference>
<organism evidence="9 10">
    <name type="scientific">Pseudothermotoga hypogea DSM 11164 = NBRC 106472</name>
    <dbReference type="NCBI Taxonomy" id="1123384"/>
    <lineage>
        <taxon>Bacteria</taxon>
        <taxon>Thermotogati</taxon>
        <taxon>Thermotogota</taxon>
        <taxon>Thermotogae</taxon>
        <taxon>Thermotogales</taxon>
        <taxon>Thermotogaceae</taxon>
        <taxon>Pseudothermotoga</taxon>
    </lineage>
</organism>
<name>A0A0X1KT10_9THEM</name>
<evidence type="ECO:0000313" key="9">
    <source>
        <dbReference type="EMBL" id="AJC74326.1"/>
    </source>
</evidence>
<feature type="transmembrane region" description="Helical" evidence="7">
    <location>
        <begin position="7"/>
        <end position="33"/>
    </location>
</feature>
<evidence type="ECO:0000256" key="2">
    <source>
        <dbReference type="ARBA" id="ARBA00022448"/>
    </source>
</evidence>
<dbReference type="InterPro" id="IPR000515">
    <property type="entry name" value="MetI-like"/>
</dbReference>
<evidence type="ECO:0000256" key="4">
    <source>
        <dbReference type="ARBA" id="ARBA00022692"/>
    </source>
</evidence>
<feature type="transmembrane region" description="Helical" evidence="7">
    <location>
        <begin position="73"/>
        <end position="94"/>
    </location>
</feature>
<proteinExistence type="inferred from homology"/>
<evidence type="ECO:0000313" key="10">
    <source>
        <dbReference type="Proteomes" id="UP000077469"/>
    </source>
</evidence>
<keyword evidence="3" id="KW-1003">Cell membrane</keyword>
<dbReference type="PANTHER" id="PTHR30193">
    <property type="entry name" value="ABC TRANSPORTER PERMEASE PROTEIN"/>
    <property type="match status" value="1"/>
</dbReference>
<dbReference type="InterPro" id="IPR035906">
    <property type="entry name" value="MetI-like_sf"/>
</dbReference>
<protein>
    <submittedName>
        <fullName evidence="9">Sugar ABC transporter permease</fullName>
    </submittedName>
</protein>
<evidence type="ECO:0000256" key="7">
    <source>
        <dbReference type="RuleBase" id="RU363032"/>
    </source>
</evidence>
<evidence type="ECO:0000259" key="8">
    <source>
        <dbReference type="PROSITE" id="PS50928"/>
    </source>
</evidence>
<dbReference type="SUPFAM" id="SSF161098">
    <property type="entry name" value="MetI-like"/>
    <property type="match status" value="1"/>
</dbReference>
<dbReference type="GO" id="GO:0055085">
    <property type="term" value="P:transmembrane transport"/>
    <property type="evidence" value="ECO:0007669"/>
    <property type="project" value="InterPro"/>
</dbReference>
<dbReference type="Gene3D" id="1.10.3720.10">
    <property type="entry name" value="MetI-like"/>
    <property type="match status" value="1"/>
</dbReference>
<evidence type="ECO:0000256" key="5">
    <source>
        <dbReference type="ARBA" id="ARBA00022989"/>
    </source>
</evidence>
<feature type="domain" description="ABC transmembrane type-1" evidence="8">
    <location>
        <begin position="69"/>
        <end position="283"/>
    </location>
</feature>
<dbReference type="AlphaFoldDB" id="A0A0X1KT10"/>
<dbReference type="OrthoDB" id="9807129at2"/>
<comment type="similarity">
    <text evidence="7">Belongs to the binding-protein-dependent transport system permease family.</text>
</comment>
<reference evidence="9 10" key="1">
    <citation type="submission" date="2014-01" db="EMBL/GenBank/DDBJ databases">
        <title>Genome sequencing of Thermotog hypogea.</title>
        <authorList>
            <person name="Zhang X."/>
            <person name="Alvare G."/>
            <person name="Fristensky B."/>
            <person name="Chen L."/>
            <person name="Suen T."/>
            <person name="Chen Q."/>
            <person name="Ma K."/>
        </authorList>
    </citation>
    <scope>NUCLEOTIDE SEQUENCE [LARGE SCALE GENOMIC DNA]</scope>
    <source>
        <strain evidence="9 10">DSM 11164</strain>
    </source>
</reference>
<dbReference type="Pfam" id="PF00528">
    <property type="entry name" value="BPD_transp_1"/>
    <property type="match status" value="1"/>
</dbReference>
<keyword evidence="5 7" id="KW-1133">Transmembrane helix</keyword>
<evidence type="ECO:0000256" key="6">
    <source>
        <dbReference type="ARBA" id="ARBA00023136"/>
    </source>
</evidence>
<dbReference type="STRING" id="1123384.AJ81_09235"/>
<comment type="subcellular location">
    <subcellularLocation>
        <location evidence="1 7">Cell membrane</location>
        <topology evidence="1 7">Multi-pass membrane protein</topology>
    </subcellularLocation>
</comment>
<sequence length="294" mass="33378">MEKRKRVIGYLLMSPSLVILFVVLAFPLAHAFYLSLFNVRFFAGRIITSFVGFDNYLSILRDESWWRSFLNTVYFVLADITAGMFLGFITALALNRKFRLRSLVIGAILLPYVLPPIVHALIWKWAFNADYGFINQTLLSLGIIKKNAYWLTDPKLVLWALILANLWQGTAFATIIYLGGMKSIPDELYEAAKIDGATRTQQVLHITWPLLKPFTQLLLVMKTILTFKLFELIYAVTGGGPAGRTRVVSYEIYRTAFESYKFGRATAMSYILLGIVALIVLVFRRAFATEAGEE</sequence>
<keyword evidence="10" id="KW-1185">Reference proteome</keyword>
<dbReference type="EMBL" id="CP007141">
    <property type="protein sequence ID" value="AJC74326.1"/>
    <property type="molecule type" value="Genomic_DNA"/>
</dbReference>
<accession>A0A0X1KT10</accession>
<keyword evidence="2 7" id="KW-0813">Transport</keyword>